<proteinExistence type="predicted"/>
<dbReference type="Pfam" id="PF01551">
    <property type="entry name" value="Peptidase_M23"/>
    <property type="match status" value="1"/>
</dbReference>
<gene>
    <name evidence="2" type="ORF">SAMN05660293_03458</name>
</gene>
<evidence type="ECO:0000313" key="2">
    <source>
        <dbReference type="EMBL" id="SKB99966.1"/>
    </source>
</evidence>
<protein>
    <submittedName>
        <fullName evidence="2">Peptidase family M23</fullName>
    </submittedName>
</protein>
<keyword evidence="3" id="KW-1185">Reference proteome</keyword>
<accession>A0A1T5FUX8</accession>
<dbReference type="SUPFAM" id="SSF51261">
    <property type="entry name" value="Duplicated hybrid motif"/>
    <property type="match status" value="1"/>
</dbReference>
<evidence type="ECO:0000313" key="3">
    <source>
        <dbReference type="Proteomes" id="UP000190897"/>
    </source>
</evidence>
<feature type="domain" description="M23ase beta-sheet core" evidence="1">
    <location>
        <begin position="146"/>
        <end position="229"/>
    </location>
</feature>
<dbReference type="InterPro" id="IPR011055">
    <property type="entry name" value="Dup_hybrid_motif"/>
</dbReference>
<dbReference type="AlphaFoldDB" id="A0A1T5FUX8"/>
<dbReference type="STRING" id="651661.SAMN05660293_03458"/>
<dbReference type="PANTHER" id="PTHR21666">
    <property type="entry name" value="PEPTIDASE-RELATED"/>
    <property type="match status" value="1"/>
</dbReference>
<organism evidence="2 3">
    <name type="scientific">Dyadobacter psychrophilus</name>
    <dbReference type="NCBI Taxonomy" id="651661"/>
    <lineage>
        <taxon>Bacteria</taxon>
        <taxon>Pseudomonadati</taxon>
        <taxon>Bacteroidota</taxon>
        <taxon>Cytophagia</taxon>
        <taxon>Cytophagales</taxon>
        <taxon>Spirosomataceae</taxon>
        <taxon>Dyadobacter</taxon>
    </lineage>
</organism>
<dbReference type="PANTHER" id="PTHR21666:SF270">
    <property type="entry name" value="MUREIN HYDROLASE ACTIVATOR ENVC"/>
    <property type="match status" value="1"/>
</dbReference>
<dbReference type="EMBL" id="FUZA01000004">
    <property type="protein sequence ID" value="SKB99966.1"/>
    <property type="molecule type" value="Genomic_DNA"/>
</dbReference>
<dbReference type="GO" id="GO:0004222">
    <property type="term" value="F:metalloendopeptidase activity"/>
    <property type="evidence" value="ECO:0007669"/>
    <property type="project" value="TreeGrafter"/>
</dbReference>
<dbReference type="InterPro" id="IPR016047">
    <property type="entry name" value="M23ase_b-sheet_dom"/>
</dbReference>
<dbReference type="Proteomes" id="UP000190897">
    <property type="component" value="Unassembled WGS sequence"/>
</dbReference>
<reference evidence="3" key="1">
    <citation type="submission" date="2017-02" db="EMBL/GenBank/DDBJ databases">
        <authorList>
            <person name="Varghese N."/>
            <person name="Submissions S."/>
        </authorList>
    </citation>
    <scope>NUCLEOTIDE SEQUENCE [LARGE SCALE GENOMIC DNA]</scope>
    <source>
        <strain evidence="3">DSM 22270</strain>
    </source>
</reference>
<sequence>MVNALLMTIKRIAGIVLILSISGWVNEDEPSEKIKDYSAAFNQIQLDIRDNVISPDSGRLAFRTVMQQLRSEFQRDTCRVIDSSYFVYPVKGYTPRESIGGRGRGYRGDGFDLFDNNVKGSHPAHDLFIKDKDQDNLDDRTWKAVDVLAFTSGIVIATETGWKYNSEFRGGNWIWIYDPCLDGLFYYAHNNMIEVQPGQWVNAGDKIAEMGRSGYNAYQKRSPTHLHLMYLQLDEYAMPVPVNTYEWLLMGAVKDGFVL</sequence>
<evidence type="ECO:0000259" key="1">
    <source>
        <dbReference type="Pfam" id="PF01551"/>
    </source>
</evidence>
<name>A0A1T5FUX8_9BACT</name>
<dbReference type="CDD" id="cd12797">
    <property type="entry name" value="M23_peptidase"/>
    <property type="match status" value="1"/>
</dbReference>
<dbReference type="InterPro" id="IPR050570">
    <property type="entry name" value="Cell_wall_metabolism_enzyme"/>
</dbReference>
<dbReference type="Gene3D" id="2.70.70.10">
    <property type="entry name" value="Glucose Permease (Domain IIA)"/>
    <property type="match status" value="1"/>
</dbReference>